<dbReference type="CDD" id="cd10747">
    <property type="entry name" value="DnaJ_C"/>
    <property type="match status" value="1"/>
</dbReference>
<evidence type="ECO:0000259" key="8">
    <source>
        <dbReference type="PROSITE" id="PS51188"/>
    </source>
</evidence>
<dbReference type="InterPro" id="IPR008971">
    <property type="entry name" value="HSP40/DnaJ_pept-bd"/>
</dbReference>
<dbReference type="InterPro" id="IPR001305">
    <property type="entry name" value="HSP_DnaJ_Cys-rich_dom"/>
</dbReference>
<gene>
    <name evidence="9" type="ORF">BWQ96_00534</name>
</gene>
<dbReference type="OrthoDB" id="10256793at2759"/>
<dbReference type="Pfam" id="PF00226">
    <property type="entry name" value="DnaJ"/>
    <property type="match status" value="1"/>
</dbReference>
<dbReference type="GO" id="GO:0009408">
    <property type="term" value="P:response to heat"/>
    <property type="evidence" value="ECO:0007669"/>
    <property type="project" value="InterPro"/>
</dbReference>
<keyword evidence="2" id="KW-0677">Repeat</keyword>
<keyword evidence="10" id="KW-1185">Reference proteome</keyword>
<dbReference type="GO" id="GO:0031072">
    <property type="term" value="F:heat shock protein binding"/>
    <property type="evidence" value="ECO:0007669"/>
    <property type="project" value="InterPro"/>
</dbReference>
<dbReference type="EMBL" id="NBIV01000003">
    <property type="protein sequence ID" value="PXF49656.1"/>
    <property type="molecule type" value="Genomic_DNA"/>
</dbReference>
<sequence length="452" mass="49618">MTSTLLRRVARALPSSHSACFPHPYYRSLHPPRRPPRPTPVHLSSVFTRSLSNSPNSASDRDTPDYYDLLGVPRTASQHQIKKAFYRLAKDHHPDTSNGDRETFAQVNHAYQILSDTNKRRIYDRFGEEGVRASEMGADPAAAAAGMNPRQGPFAGPDIEDILRDFGHFFNGQTPQRPAVDDPIPGENKQTVVTLTLQEAAAGVAKEVRTNSVDTCRDCAGSGKTKSTRIRQCPQCSGEGRVRTTSGLFQTIVMSCHRCKGTGDLLENPCSTCDGDGVVPSFKHTSVSFPPGCDTGMVLRVPGAGATGVRRGPPGDLYIQVKVKEDDYFHRAGKDLHVVAPISFAQAALGGTVQVRTLDGSETVEVRPGTQPDDTFILHGRAMRGVNSPRRGNQVVHFKVVVPENLSTRQRQLLSELMEEEGGKLTKPEDCTSQNLLERFQRFMRRTISSRS</sequence>
<dbReference type="Pfam" id="PF00684">
    <property type="entry name" value="DnaJ_CXXCXGXG"/>
    <property type="match status" value="1"/>
</dbReference>
<accession>A0A2V3J5E3</accession>
<evidence type="ECO:0000313" key="10">
    <source>
        <dbReference type="Proteomes" id="UP000247409"/>
    </source>
</evidence>
<dbReference type="HAMAP" id="MF_01152">
    <property type="entry name" value="DnaJ"/>
    <property type="match status" value="1"/>
</dbReference>
<evidence type="ECO:0000256" key="6">
    <source>
        <dbReference type="PROSITE-ProRule" id="PRU00546"/>
    </source>
</evidence>
<dbReference type="Gene3D" id="2.10.230.10">
    <property type="entry name" value="Heat shock protein DnaJ, cysteine-rich domain"/>
    <property type="match status" value="1"/>
</dbReference>
<keyword evidence="1 6" id="KW-0479">Metal-binding</keyword>
<dbReference type="CDD" id="cd10719">
    <property type="entry name" value="DnaJ_zf"/>
    <property type="match status" value="1"/>
</dbReference>
<dbReference type="PROSITE" id="PS50076">
    <property type="entry name" value="DNAJ_2"/>
    <property type="match status" value="1"/>
</dbReference>
<evidence type="ECO:0000313" key="9">
    <source>
        <dbReference type="EMBL" id="PXF49656.1"/>
    </source>
</evidence>
<dbReference type="GO" id="GO:0005737">
    <property type="term" value="C:cytoplasm"/>
    <property type="evidence" value="ECO:0007669"/>
    <property type="project" value="TreeGrafter"/>
</dbReference>
<dbReference type="GO" id="GO:0042026">
    <property type="term" value="P:protein refolding"/>
    <property type="evidence" value="ECO:0007669"/>
    <property type="project" value="TreeGrafter"/>
</dbReference>
<evidence type="ECO:0000256" key="1">
    <source>
        <dbReference type="ARBA" id="ARBA00022723"/>
    </source>
</evidence>
<dbReference type="PROSITE" id="PS51188">
    <property type="entry name" value="ZF_CR"/>
    <property type="match status" value="1"/>
</dbReference>
<comment type="caution">
    <text evidence="9">The sequence shown here is derived from an EMBL/GenBank/DDBJ whole genome shotgun (WGS) entry which is preliminary data.</text>
</comment>
<dbReference type="FunFam" id="2.10.230.10:FF:000002">
    <property type="entry name" value="Molecular chaperone DnaJ"/>
    <property type="match status" value="1"/>
</dbReference>
<proteinExistence type="inferred from homology"/>
<dbReference type="AlphaFoldDB" id="A0A2V3J5E3"/>
<dbReference type="PROSITE" id="PS00636">
    <property type="entry name" value="DNAJ_1"/>
    <property type="match status" value="1"/>
</dbReference>
<dbReference type="InterPro" id="IPR018253">
    <property type="entry name" value="DnaJ_domain_CS"/>
</dbReference>
<dbReference type="InterPro" id="IPR002939">
    <property type="entry name" value="DnaJ_C"/>
</dbReference>
<feature type="zinc finger region" description="CR-type" evidence="6">
    <location>
        <begin position="203"/>
        <end position="282"/>
    </location>
</feature>
<evidence type="ECO:0000256" key="4">
    <source>
        <dbReference type="ARBA" id="ARBA00022833"/>
    </source>
</evidence>
<dbReference type="GO" id="GO:0051082">
    <property type="term" value="F:unfolded protein binding"/>
    <property type="evidence" value="ECO:0007669"/>
    <property type="project" value="InterPro"/>
</dbReference>
<dbReference type="Pfam" id="PF01556">
    <property type="entry name" value="DnaJ_C"/>
    <property type="match status" value="1"/>
</dbReference>
<dbReference type="SUPFAM" id="SSF57938">
    <property type="entry name" value="DnaJ/Hsp40 cysteine-rich domain"/>
    <property type="match status" value="1"/>
</dbReference>
<dbReference type="PRINTS" id="PR00625">
    <property type="entry name" value="JDOMAIN"/>
</dbReference>
<dbReference type="SMART" id="SM00271">
    <property type="entry name" value="DnaJ"/>
    <property type="match status" value="1"/>
</dbReference>
<dbReference type="Gene3D" id="1.10.287.110">
    <property type="entry name" value="DnaJ domain"/>
    <property type="match status" value="1"/>
</dbReference>
<dbReference type="SUPFAM" id="SSF46565">
    <property type="entry name" value="Chaperone J-domain"/>
    <property type="match status" value="1"/>
</dbReference>
<dbReference type="STRING" id="448386.A0A2V3J5E3"/>
<dbReference type="InterPro" id="IPR036410">
    <property type="entry name" value="HSP_DnaJ_Cys-rich_dom_sf"/>
</dbReference>
<feature type="domain" description="J" evidence="7">
    <location>
        <begin position="65"/>
        <end position="127"/>
    </location>
</feature>
<dbReference type="GO" id="GO:0005524">
    <property type="term" value="F:ATP binding"/>
    <property type="evidence" value="ECO:0007669"/>
    <property type="project" value="InterPro"/>
</dbReference>
<dbReference type="Proteomes" id="UP000247409">
    <property type="component" value="Unassembled WGS sequence"/>
</dbReference>
<evidence type="ECO:0000256" key="2">
    <source>
        <dbReference type="ARBA" id="ARBA00022737"/>
    </source>
</evidence>
<dbReference type="Gene3D" id="2.60.260.20">
    <property type="entry name" value="Urease metallochaperone UreE, N-terminal domain"/>
    <property type="match status" value="2"/>
</dbReference>
<reference evidence="9 10" key="1">
    <citation type="journal article" date="2018" name="Mol. Biol. Evol.">
        <title>Analysis of the draft genome of the red seaweed Gracilariopsis chorda provides insights into genome size evolution in Rhodophyta.</title>
        <authorList>
            <person name="Lee J."/>
            <person name="Yang E.C."/>
            <person name="Graf L."/>
            <person name="Yang J.H."/>
            <person name="Qiu H."/>
            <person name="Zel Zion U."/>
            <person name="Chan C.X."/>
            <person name="Stephens T.G."/>
            <person name="Weber A.P.M."/>
            <person name="Boo G.H."/>
            <person name="Boo S.M."/>
            <person name="Kim K.M."/>
            <person name="Shin Y."/>
            <person name="Jung M."/>
            <person name="Lee S.J."/>
            <person name="Yim H.S."/>
            <person name="Lee J.H."/>
            <person name="Bhattacharya D."/>
            <person name="Yoon H.S."/>
        </authorList>
    </citation>
    <scope>NUCLEOTIDE SEQUENCE [LARGE SCALE GENOMIC DNA]</scope>
    <source>
        <strain evidence="9 10">SKKU-2015</strain>
        <tissue evidence="9">Whole body</tissue>
    </source>
</reference>
<dbReference type="SUPFAM" id="SSF49493">
    <property type="entry name" value="HSP40/DnaJ peptide-binding domain"/>
    <property type="match status" value="2"/>
</dbReference>
<dbReference type="InterPro" id="IPR036869">
    <property type="entry name" value="J_dom_sf"/>
</dbReference>
<dbReference type="GO" id="GO:0008270">
    <property type="term" value="F:zinc ion binding"/>
    <property type="evidence" value="ECO:0007669"/>
    <property type="project" value="UniProtKB-KW"/>
</dbReference>
<feature type="domain" description="CR-type" evidence="8">
    <location>
        <begin position="203"/>
        <end position="282"/>
    </location>
</feature>
<name>A0A2V3J5E3_9FLOR</name>
<keyword evidence="4 6" id="KW-0862">Zinc</keyword>
<dbReference type="FunFam" id="2.60.260.20:FF:000005">
    <property type="entry name" value="Chaperone protein dnaJ 1, mitochondrial"/>
    <property type="match status" value="1"/>
</dbReference>
<protein>
    <submittedName>
        <fullName evidence="9">Chaperone protein DnaJ</fullName>
    </submittedName>
</protein>
<dbReference type="PANTHER" id="PTHR43096">
    <property type="entry name" value="DNAJ HOMOLOG 1, MITOCHONDRIAL-RELATED"/>
    <property type="match status" value="1"/>
</dbReference>
<evidence type="ECO:0000256" key="3">
    <source>
        <dbReference type="ARBA" id="ARBA00022771"/>
    </source>
</evidence>
<evidence type="ECO:0000256" key="5">
    <source>
        <dbReference type="ARBA" id="ARBA00023186"/>
    </source>
</evidence>
<evidence type="ECO:0000259" key="7">
    <source>
        <dbReference type="PROSITE" id="PS50076"/>
    </source>
</evidence>
<keyword evidence="3 6" id="KW-0863">Zinc-finger</keyword>
<dbReference type="InterPro" id="IPR012724">
    <property type="entry name" value="DnaJ"/>
</dbReference>
<organism evidence="9 10">
    <name type="scientific">Gracilariopsis chorda</name>
    <dbReference type="NCBI Taxonomy" id="448386"/>
    <lineage>
        <taxon>Eukaryota</taxon>
        <taxon>Rhodophyta</taxon>
        <taxon>Florideophyceae</taxon>
        <taxon>Rhodymeniophycidae</taxon>
        <taxon>Gracilariales</taxon>
        <taxon>Gracilariaceae</taxon>
        <taxon>Gracilariopsis</taxon>
    </lineage>
</organism>
<dbReference type="PANTHER" id="PTHR43096:SF52">
    <property type="entry name" value="DNAJ HOMOLOG 1, MITOCHONDRIAL-RELATED"/>
    <property type="match status" value="1"/>
</dbReference>
<dbReference type="InterPro" id="IPR001623">
    <property type="entry name" value="DnaJ_domain"/>
</dbReference>
<dbReference type="CDD" id="cd06257">
    <property type="entry name" value="DnaJ"/>
    <property type="match status" value="1"/>
</dbReference>
<keyword evidence="5" id="KW-0143">Chaperone</keyword>